<evidence type="ECO:0000313" key="2">
    <source>
        <dbReference type="Proteomes" id="UP000324222"/>
    </source>
</evidence>
<evidence type="ECO:0000313" key="1">
    <source>
        <dbReference type="EMBL" id="MPC76772.1"/>
    </source>
</evidence>
<organism evidence="1 2">
    <name type="scientific">Portunus trituberculatus</name>
    <name type="common">Swimming crab</name>
    <name type="synonym">Neptunus trituberculatus</name>
    <dbReference type="NCBI Taxonomy" id="210409"/>
    <lineage>
        <taxon>Eukaryota</taxon>
        <taxon>Metazoa</taxon>
        <taxon>Ecdysozoa</taxon>
        <taxon>Arthropoda</taxon>
        <taxon>Crustacea</taxon>
        <taxon>Multicrustacea</taxon>
        <taxon>Malacostraca</taxon>
        <taxon>Eumalacostraca</taxon>
        <taxon>Eucarida</taxon>
        <taxon>Decapoda</taxon>
        <taxon>Pleocyemata</taxon>
        <taxon>Brachyura</taxon>
        <taxon>Eubrachyura</taxon>
        <taxon>Portunoidea</taxon>
        <taxon>Portunidae</taxon>
        <taxon>Portuninae</taxon>
        <taxon>Portunus</taxon>
    </lineage>
</organism>
<comment type="caution">
    <text evidence="1">The sequence shown here is derived from an EMBL/GenBank/DDBJ whole genome shotgun (WGS) entry which is preliminary data.</text>
</comment>
<name>A0A5B7HZD3_PORTR</name>
<sequence length="83" mass="9071">MGDTFENPNTGLKVKSCACLRFFPGAGELHTKPEPQCNNCTRRADYGSKPENKAMEANHLYLVDLPHVAANSQVSLSLSASYQ</sequence>
<keyword evidence="2" id="KW-1185">Reference proteome</keyword>
<dbReference type="Proteomes" id="UP000324222">
    <property type="component" value="Unassembled WGS sequence"/>
</dbReference>
<dbReference type="EMBL" id="VSRR010044179">
    <property type="protein sequence ID" value="MPC76772.1"/>
    <property type="molecule type" value="Genomic_DNA"/>
</dbReference>
<reference evidence="1 2" key="1">
    <citation type="submission" date="2019-05" db="EMBL/GenBank/DDBJ databases">
        <title>Another draft genome of Portunus trituberculatus and its Hox gene families provides insights of decapod evolution.</title>
        <authorList>
            <person name="Jeong J.-H."/>
            <person name="Song I."/>
            <person name="Kim S."/>
            <person name="Choi T."/>
            <person name="Kim D."/>
            <person name="Ryu S."/>
            <person name="Kim W."/>
        </authorList>
    </citation>
    <scope>NUCLEOTIDE SEQUENCE [LARGE SCALE GENOMIC DNA]</scope>
    <source>
        <tissue evidence="1">Muscle</tissue>
    </source>
</reference>
<protein>
    <submittedName>
        <fullName evidence="1">Uncharacterized protein</fullName>
    </submittedName>
</protein>
<accession>A0A5B7HZD3</accession>
<proteinExistence type="predicted"/>
<gene>
    <name evidence="1" type="ORF">E2C01_071204</name>
</gene>
<dbReference type="AlphaFoldDB" id="A0A5B7HZD3"/>